<organism evidence="2 3">
    <name type="scientific">Ameca splendens</name>
    <dbReference type="NCBI Taxonomy" id="208324"/>
    <lineage>
        <taxon>Eukaryota</taxon>
        <taxon>Metazoa</taxon>
        <taxon>Chordata</taxon>
        <taxon>Craniata</taxon>
        <taxon>Vertebrata</taxon>
        <taxon>Euteleostomi</taxon>
        <taxon>Actinopterygii</taxon>
        <taxon>Neopterygii</taxon>
        <taxon>Teleostei</taxon>
        <taxon>Neoteleostei</taxon>
        <taxon>Acanthomorphata</taxon>
        <taxon>Ovalentaria</taxon>
        <taxon>Atherinomorphae</taxon>
        <taxon>Cyprinodontiformes</taxon>
        <taxon>Goodeidae</taxon>
        <taxon>Ameca</taxon>
    </lineage>
</organism>
<protein>
    <submittedName>
        <fullName evidence="2">Uncharacterized protein</fullName>
    </submittedName>
</protein>
<evidence type="ECO:0000256" key="1">
    <source>
        <dbReference type="SAM" id="MobiDB-lite"/>
    </source>
</evidence>
<gene>
    <name evidence="2" type="ORF">AMECASPLE_036531</name>
</gene>
<accession>A0ABV0ZGX8</accession>
<sequence length="85" mass="9146">MLSVQQETLASMKIPTIHPPTTTYSSSDDHTTTSSSLPVTSNMLPLEVCVGPTLKLCLFACLIKLTQLSIEPVLVASTTVENKQI</sequence>
<feature type="compositionally biased region" description="Low complexity" evidence="1">
    <location>
        <begin position="19"/>
        <end position="36"/>
    </location>
</feature>
<comment type="caution">
    <text evidence="2">The sequence shown here is derived from an EMBL/GenBank/DDBJ whole genome shotgun (WGS) entry which is preliminary data.</text>
</comment>
<reference evidence="2 3" key="1">
    <citation type="submission" date="2021-06" db="EMBL/GenBank/DDBJ databases">
        <authorList>
            <person name="Palmer J.M."/>
        </authorList>
    </citation>
    <scope>NUCLEOTIDE SEQUENCE [LARGE SCALE GENOMIC DNA]</scope>
    <source>
        <strain evidence="2 3">AS_MEX2019</strain>
        <tissue evidence="2">Muscle</tissue>
    </source>
</reference>
<dbReference type="Proteomes" id="UP001469553">
    <property type="component" value="Unassembled WGS sequence"/>
</dbReference>
<feature type="region of interest" description="Disordered" evidence="1">
    <location>
        <begin position="1"/>
        <end position="37"/>
    </location>
</feature>
<name>A0ABV0ZGX8_9TELE</name>
<evidence type="ECO:0000313" key="2">
    <source>
        <dbReference type="EMBL" id="MEQ2305321.1"/>
    </source>
</evidence>
<proteinExistence type="predicted"/>
<evidence type="ECO:0000313" key="3">
    <source>
        <dbReference type="Proteomes" id="UP001469553"/>
    </source>
</evidence>
<dbReference type="EMBL" id="JAHRIP010062253">
    <property type="protein sequence ID" value="MEQ2305321.1"/>
    <property type="molecule type" value="Genomic_DNA"/>
</dbReference>
<keyword evidence="3" id="KW-1185">Reference proteome</keyword>